<dbReference type="OrthoDB" id="7388137at2"/>
<evidence type="ECO:0000256" key="1">
    <source>
        <dbReference type="SAM" id="Phobius"/>
    </source>
</evidence>
<comment type="caution">
    <text evidence="2">The sequence shown here is derived from an EMBL/GenBank/DDBJ whole genome shotgun (WGS) entry which is preliminary data.</text>
</comment>
<keyword evidence="1" id="KW-1133">Transmembrane helix</keyword>
<keyword evidence="3" id="KW-1185">Reference proteome</keyword>
<keyword evidence="1" id="KW-0472">Membrane</keyword>
<reference evidence="2 3" key="1">
    <citation type="submission" date="2018-08" db="EMBL/GenBank/DDBJ databases">
        <title>Genomic Encyclopedia of Type Strains, Phase IV (KMG-IV): sequencing the most valuable type-strain genomes for metagenomic binning, comparative biology and taxonomic classification.</title>
        <authorList>
            <person name="Goeker M."/>
        </authorList>
    </citation>
    <scope>NUCLEOTIDE SEQUENCE [LARGE SCALE GENOMIC DNA]</scope>
    <source>
        <strain evidence="2 3">DSM 25527</strain>
    </source>
</reference>
<dbReference type="EMBL" id="QXDC01000003">
    <property type="protein sequence ID" value="RIA43671.1"/>
    <property type="molecule type" value="Genomic_DNA"/>
</dbReference>
<feature type="transmembrane region" description="Helical" evidence="1">
    <location>
        <begin position="98"/>
        <end position="119"/>
    </location>
</feature>
<evidence type="ECO:0000313" key="2">
    <source>
        <dbReference type="EMBL" id="RIA43671.1"/>
    </source>
</evidence>
<feature type="transmembrane region" description="Helical" evidence="1">
    <location>
        <begin position="125"/>
        <end position="147"/>
    </location>
</feature>
<dbReference type="InterPro" id="IPR010721">
    <property type="entry name" value="UstE-like"/>
</dbReference>
<dbReference type="Proteomes" id="UP000266568">
    <property type="component" value="Unassembled WGS sequence"/>
</dbReference>
<feature type="transmembrane region" description="Helical" evidence="1">
    <location>
        <begin position="48"/>
        <end position="67"/>
    </location>
</feature>
<feature type="transmembrane region" description="Helical" evidence="1">
    <location>
        <begin position="220"/>
        <end position="242"/>
    </location>
</feature>
<organism evidence="2 3">
    <name type="scientific">Hephaestia caeni</name>
    <dbReference type="NCBI Taxonomy" id="645617"/>
    <lineage>
        <taxon>Bacteria</taxon>
        <taxon>Pseudomonadati</taxon>
        <taxon>Pseudomonadota</taxon>
        <taxon>Alphaproteobacteria</taxon>
        <taxon>Sphingomonadales</taxon>
        <taxon>Sphingomonadaceae</taxon>
        <taxon>Hephaestia</taxon>
    </lineage>
</organism>
<accession>A0A397PDH3</accession>
<protein>
    <submittedName>
        <fullName evidence="2">Uncharacterized protein DUF1295</fullName>
    </submittedName>
</protein>
<proteinExistence type="predicted"/>
<dbReference type="Pfam" id="PF06966">
    <property type="entry name" value="DUF1295"/>
    <property type="match status" value="1"/>
</dbReference>
<dbReference type="RefSeq" id="WP_119036333.1">
    <property type="nucleotide sequence ID" value="NZ_QXDC01000003.1"/>
</dbReference>
<dbReference type="AlphaFoldDB" id="A0A397PDH3"/>
<name>A0A397PDH3_9SPHN</name>
<feature type="transmembrane region" description="Helical" evidence="1">
    <location>
        <begin position="189"/>
        <end position="208"/>
    </location>
</feature>
<sequence length="430" mass="47878">MFHDKSLAAATTDPRPASAVGHGIGLAGMVGMIGWCVIARLVGMDGPYAALVNVLACGVPMVLWALVVDKVHRRASTGIDWKTVRPWRETLDISLTKIAGLWLTWAGIAIIYATFRFYWEDNFAFAMWCLQRAAPFVFVLSVPYVLWLDRRLIEPKDGAYALGAWLMGTEPADREAIANHLRSWAVKGFYLAFMLAIVPGGFGDFIRADTGALFDDPVALANWLITFMFVVDVGFATVGYMLTMRPLDAHIRTANPYASAWAAALICYPPFILMNDGGPLDYRIGNFSDGSWMHWFAGHPWLLSATGIVLVLLTAIYAWATVAFGLRFSNLTHRGILTHGPYALSRHPAYLAKNLFWWCATLPFLTTGSLVDAARNTLILAVVSGVYYWRAKTEEKHLKADPDYVAYWEWMERNGPVPRLFARLRGRSSG</sequence>
<dbReference type="Gene3D" id="1.20.120.1630">
    <property type="match status" value="1"/>
</dbReference>
<feature type="transmembrane region" description="Helical" evidence="1">
    <location>
        <begin position="301"/>
        <end position="326"/>
    </location>
</feature>
<feature type="transmembrane region" description="Helical" evidence="1">
    <location>
        <begin position="20"/>
        <end position="42"/>
    </location>
</feature>
<evidence type="ECO:0000313" key="3">
    <source>
        <dbReference type="Proteomes" id="UP000266568"/>
    </source>
</evidence>
<gene>
    <name evidence="2" type="ORF">DFR49_1897</name>
</gene>
<keyword evidence="1" id="KW-0812">Transmembrane</keyword>
<feature type="transmembrane region" description="Helical" evidence="1">
    <location>
        <begin position="254"/>
        <end position="273"/>
    </location>
</feature>